<protein>
    <recommendedName>
        <fullName evidence="4">O-fucosyltransferase family protein</fullName>
    </recommendedName>
</protein>
<evidence type="ECO:0000313" key="2">
    <source>
        <dbReference type="EMBL" id="KAL3767111.1"/>
    </source>
</evidence>
<reference evidence="2 3" key="1">
    <citation type="submission" date="2024-10" db="EMBL/GenBank/DDBJ databases">
        <title>Updated reference genomes for cyclostephanoid diatoms.</title>
        <authorList>
            <person name="Roberts W.R."/>
            <person name="Alverson A.J."/>
        </authorList>
    </citation>
    <scope>NUCLEOTIDE SEQUENCE [LARGE SCALE GENOMIC DNA]</scope>
    <source>
        <strain evidence="2 3">AJA010-31</strain>
    </source>
</reference>
<sequence>MIANGYSRKQIIRFMVITGLMFSAILNISMITGGSKNDDDDMLMSIYMEQGDLPPPRSYISISSFLDFSWASWGKDTTQFETLLPPSEIDFTIDKRLTWGEPDKCDDILLFMPYYKSQHGQGSQLNTYLMAATLATFTGKALVVLEPPRNANKYPSGSQFGCPVDAFEDEEYEHVKEDFPDGLLRLVKHPDWISHGCAVPTCGGTHGYHKWEELMREASQYSNLGQTKEFECVEGKRNIKVIPLEGHGVINLFKKVYKGQMLSRATPAAKENAYNWATRLGARHRDATHFSNLTKEYQIWDYLTALINRSGLLRWQPWIARDVAKYIRSSNLPLDVSYDAIHVRRGDKLIGEAKKDVNRYYKSLGFSAGEAHLNYVPFSHYIEQAWPRDSCPKKANGAVKKTRRPKRIVYVATDDPQKVHEEIAQYPVVKGGVSVLNECTKAVFIFSPMTEEEGHSLRSFHISPCRKKLCPEDNCFKRYDRNIAAIADLMILTKSAKFVGEFNSNWGRLIRNFRTVLNDNSNPYAESDEDEPPVFVRDTVVAFGPNHPGPVGS</sequence>
<keyword evidence="3" id="KW-1185">Reference proteome</keyword>
<dbReference type="PANTHER" id="PTHR13132:SF29">
    <property type="entry name" value="ALPHA-(1,6)-FUCOSYLTRANSFERASE"/>
    <property type="match status" value="1"/>
</dbReference>
<dbReference type="Gene3D" id="3.40.50.11350">
    <property type="match status" value="1"/>
</dbReference>
<keyword evidence="1" id="KW-0472">Membrane</keyword>
<name>A0ABD3MWB8_9STRA</name>
<organism evidence="2 3">
    <name type="scientific">Cyclotella atomus</name>
    <dbReference type="NCBI Taxonomy" id="382360"/>
    <lineage>
        <taxon>Eukaryota</taxon>
        <taxon>Sar</taxon>
        <taxon>Stramenopiles</taxon>
        <taxon>Ochrophyta</taxon>
        <taxon>Bacillariophyta</taxon>
        <taxon>Coscinodiscophyceae</taxon>
        <taxon>Thalassiosirophycidae</taxon>
        <taxon>Stephanodiscales</taxon>
        <taxon>Stephanodiscaceae</taxon>
        <taxon>Cyclotella</taxon>
    </lineage>
</organism>
<gene>
    <name evidence="2" type="ORF">ACHAWO_000343</name>
</gene>
<keyword evidence="1" id="KW-1133">Transmembrane helix</keyword>
<comment type="caution">
    <text evidence="2">The sequence shown here is derived from an EMBL/GenBank/DDBJ whole genome shotgun (WGS) entry which is preliminary data.</text>
</comment>
<dbReference type="EMBL" id="JALLPJ020001373">
    <property type="protein sequence ID" value="KAL3767111.1"/>
    <property type="molecule type" value="Genomic_DNA"/>
</dbReference>
<keyword evidence="1" id="KW-0812">Transmembrane</keyword>
<dbReference type="AlphaFoldDB" id="A0ABD3MWB8"/>
<evidence type="ECO:0000256" key="1">
    <source>
        <dbReference type="SAM" id="Phobius"/>
    </source>
</evidence>
<proteinExistence type="predicted"/>
<dbReference type="Proteomes" id="UP001530400">
    <property type="component" value="Unassembled WGS sequence"/>
</dbReference>
<evidence type="ECO:0000313" key="3">
    <source>
        <dbReference type="Proteomes" id="UP001530400"/>
    </source>
</evidence>
<dbReference type="PANTHER" id="PTHR13132">
    <property type="entry name" value="ALPHA- 1,6 -FUCOSYLTRANSFERASE"/>
    <property type="match status" value="1"/>
</dbReference>
<accession>A0ABD3MWB8</accession>
<feature type="transmembrane region" description="Helical" evidence="1">
    <location>
        <begin position="12"/>
        <end position="32"/>
    </location>
</feature>
<evidence type="ECO:0008006" key="4">
    <source>
        <dbReference type="Google" id="ProtNLM"/>
    </source>
</evidence>